<dbReference type="AlphaFoldDB" id="R7WJW2"/>
<dbReference type="Proteomes" id="UP000013525">
    <property type="component" value="Unassembled WGS sequence"/>
</dbReference>
<accession>R7WJW2</accession>
<keyword evidence="2" id="KW-1185">Reference proteome</keyword>
<proteinExistence type="predicted"/>
<dbReference type="EMBL" id="APMY01000093">
    <property type="protein sequence ID" value="EOM75570.1"/>
    <property type="molecule type" value="Genomic_DNA"/>
</dbReference>
<dbReference type="eggNOG" id="ENOG5030666">
    <property type="taxonomic scope" value="Bacteria"/>
</dbReference>
<gene>
    <name evidence="1" type="ORF">Rrhod_3030</name>
</gene>
<reference evidence="1 2" key="1">
    <citation type="journal article" date="2013" name="Genome Announc.">
        <title>Draft Genome Sequence of Rhodococcus rhodnii Strain LMG5362, a Symbiont of Rhodnius prolixus (Hemiptera, Reduviidae, Triatominae), the Principle Vector of Trypanosoma cruzi.</title>
        <authorList>
            <person name="Pachebat J.A."/>
            <person name="van Keulen G."/>
            <person name="Whitten M.M."/>
            <person name="Girdwood S."/>
            <person name="Del Sol R."/>
            <person name="Dyson P.J."/>
            <person name="Facey P.D."/>
        </authorList>
    </citation>
    <scope>NUCLEOTIDE SEQUENCE [LARGE SCALE GENOMIC DNA]</scope>
    <source>
        <strain evidence="1 2">LMG 5362</strain>
    </source>
</reference>
<sequence>MEEVAQGIQSNPGESLENVTIGGLYFSSVSLESDGCVYFVDREWFPISTYGWMYGPNCTPDPNKFGRLRMLGGEWYEFERGT</sequence>
<name>R7WJW2_9NOCA</name>
<evidence type="ECO:0000313" key="1">
    <source>
        <dbReference type="EMBL" id="EOM75570.1"/>
    </source>
</evidence>
<comment type="caution">
    <text evidence="1">The sequence shown here is derived from an EMBL/GenBank/DDBJ whole genome shotgun (WGS) entry which is preliminary data.</text>
</comment>
<evidence type="ECO:0000313" key="2">
    <source>
        <dbReference type="Proteomes" id="UP000013525"/>
    </source>
</evidence>
<protein>
    <submittedName>
        <fullName evidence="1">Uncharacterized protein</fullName>
    </submittedName>
</protein>
<organism evidence="1 2">
    <name type="scientific">Rhodococcus rhodnii LMG 5362</name>
    <dbReference type="NCBI Taxonomy" id="1273125"/>
    <lineage>
        <taxon>Bacteria</taxon>
        <taxon>Bacillati</taxon>
        <taxon>Actinomycetota</taxon>
        <taxon>Actinomycetes</taxon>
        <taxon>Mycobacteriales</taxon>
        <taxon>Nocardiaceae</taxon>
        <taxon>Rhodococcus</taxon>
    </lineage>
</organism>